<gene>
    <name evidence="5" type="ORF">BaRGS_00035491</name>
</gene>
<evidence type="ECO:0000256" key="1">
    <source>
        <dbReference type="SAM" id="MobiDB-lite"/>
    </source>
</evidence>
<keyword evidence="3" id="KW-0732">Signal</keyword>
<keyword evidence="2" id="KW-0812">Transmembrane</keyword>
<dbReference type="SUPFAM" id="SSF49899">
    <property type="entry name" value="Concanavalin A-like lectins/glucanases"/>
    <property type="match status" value="1"/>
</dbReference>
<reference evidence="5 6" key="1">
    <citation type="journal article" date="2023" name="Sci. Data">
        <title>Genome assembly of the Korean intertidal mud-creeper Batillaria attramentaria.</title>
        <authorList>
            <person name="Patra A.K."/>
            <person name="Ho P.T."/>
            <person name="Jun S."/>
            <person name="Lee S.J."/>
            <person name="Kim Y."/>
            <person name="Won Y.J."/>
        </authorList>
    </citation>
    <scope>NUCLEOTIDE SEQUENCE [LARGE SCALE GENOMIC DNA]</scope>
    <source>
        <strain evidence="5">Wonlab-2016</strain>
    </source>
</reference>
<comment type="caution">
    <text evidence="5">The sequence shown here is derived from an EMBL/GenBank/DDBJ whole genome shotgun (WGS) entry which is preliminary data.</text>
</comment>
<dbReference type="SMART" id="SM00137">
    <property type="entry name" value="MAM"/>
    <property type="match status" value="1"/>
</dbReference>
<feature type="signal peptide" evidence="3">
    <location>
        <begin position="1"/>
        <end position="20"/>
    </location>
</feature>
<evidence type="ECO:0000259" key="4">
    <source>
        <dbReference type="SMART" id="SM00137"/>
    </source>
</evidence>
<dbReference type="InterPro" id="IPR013320">
    <property type="entry name" value="ConA-like_dom_sf"/>
</dbReference>
<feature type="transmembrane region" description="Helical" evidence="2">
    <location>
        <begin position="203"/>
        <end position="224"/>
    </location>
</feature>
<dbReference type="Gene3D" id="2.60.120.200">
    <property type="match status" value="1"/>
</dbReference>
<dbReference type="Pfam" id="PF00629">
    <property type="entry name" value="MAM"/>
    <property type="match status" value="1"/>
</dbReference>
<evidence type="ECO:0000313" key="5">
    <source>
        <dbReference type="EMBL" id="KAK7471832.1"/>
    </source>
</evidence>
<name>A0ABD0JE52_9CAEN</name>
<dbReference type="EMBL" id="JACVVK020000476">
    <property type="protein sequence ID" value="KAK7471832.1"/>
    <property type="molecule type" value="Genomic_DNA"/>
</dbReference>
<accession>A0ABD0JE52</accession>
<dbReference type="Proteomes" id="UP001519460">
    <property type="component" value="Unassembled WGS sequence"/>
</dbReference>
<dbReference type="InterPro" id="IPR000998">
    <property type="entry name" value="MAM_dom"/>
</dbReference>
<organism evidence="5 6">
    <name type="scientific">Batillaria attramentaria</name>
    <dbReference type="NCBI Taxonomy" id="370345"/>
    <lineage>
        <taxon>Eukaryota</taxon>
        <taxon>Metazoa</taxon>
        <taxon>Spiralia</taxon>
        <taxon>Lophotrochozoa</taxon>
        <taxon>Mollusca</taxon>
        <taxon>Gastropoda</taxon>
        <taxon>Caenogastropoda</taxon>
        <taxon>Sorbeoconcha</taxon>
        <taxon>Cerithioidea</taxon>
        <taxon>Batillariidae</taxon>
        <taxon>Batillaria</taxon>
    </lineage>
</organism>
<evidence type="ECO:0000256" key="2">
    <source>
        <dbReference type="SAM" id="Phobius"/>
    </source>
</evidence>
<protein>
    <recommendedName>
        <fullName evidence="4">MAM domain-containing protein</fullName>
    </recommendedName>
</protein>
<feature type="compositionally biased region" description="Basic and acidic residues" evidence="1">
    <location>
        <begin position="338"/>
        <end position="356"/>
    </location>
</feature>
<feature type="domain" description="MAM" evidence="4">
    <location>
        <begin position="33"/>
        <end position="186"/>
    </location>
</feature>
<feature type="region of interest" description="Disordered" evidence="1">
    <location>
        <begin position="325"/>
        <end position="356"/>
    </location>
</feature>
<feature type="region of interest" description="Disordered" evidence="1">
    <location>
        <begin position="277"/>
        <end position="311"/>
    </location>
</feature>
<evidence type="ECO:0000256" key="3">
    <source>
        <dbReference type="SAM" id="SignalP"/>
    </source>
</evidence>
<feature type="compositionally biased region" description="Polar residues" evidence="1">
    <location>
        <begin position="291"/>
        <end position="306"/>
    </location>
</feature>
<evidence type="ECO:0000313" key="6">
    <source>
        <dbReference type="Proteomes" id="UP001519460"/>
    </source>
</evidence>
<sequence length="368" mass="41072">MRTLLCLSYLLACAVLIVSAENNDPDVTVIEEYTAANCDFARDWCGWTNKDDSNATVKWRLRDRIFGSDCLVADLSGKPKGNLALLASPWFKPNEHRQCSLRFRFFKGDTDACELAVTVATATSGRKIWSRTRGTFLAFFSTVNWIDIPFTDKIHRIVFEGRQLTGGSCGFHREIGVDDIRFRCFRAKIPTNQEQGLSDGGKAGIGIAALLLVVALVAVIVTILRKWSSVGEQCPLLRAHTTKRENTESPQIDGVVNSAYSVDTDDMKGSRIRRHDDDYEITDPPQRIPANGSTLQANDITSTGDQPTRDYNRLSFLPLRTALPTRTTAPYDTLTRQGRPDQGDHGGRETKGTTHDYENAWMGETTWM</sequence>
<keyword evidence="6" id="KW-1185">Reference proteome</keyword>
<dbReference type="AlphaFoldDB" id="A0ABD0JE52"/>
<keyword evidence="2" id="KW-1133">Transmembrane helix</keyword>
<proteinExistence type="predicted"/>
<feature type="chain" id="PRO_5044823006" description="MAM domain-containing protein" evidence="3">
    <location>
        <begin position="21"/>
        <end position="368"/>
    </location>
</feature>
<keyword evidence="2" id="KW-0472">Membrane</keyword>